<sequence length="23" mass="2712">MQSFLPSYQILIKRFQGKACKPK</sequence>
<dbReference type="EnsemblPlants" id="Pp3c14_11950V3.1">
    <property type="protein sequence ID" value="Pp3c14_11950V3.1"/>
    <property type="gene ID" value="Pp3c14_11950"/>
</dbReference>
<reference evidence="1 3" key="2">
    <citation type="journal article" date="2018" name="Plant J.">
        <title>The Physcomitrella patens chromosome-scale assembly reveals moss genome structure and evolution.</title>
        <authorList>
            <person name="Lang D."/>
            <person name="Ullrich K.K."/>
            <person name="Murat F."/>
            <person name="Fuchs J."/>
            <person name="Jenkins J."/>
            <person name="Haas F.B."/>
            <person name="Piednoel M."/>
            <person name="Gundlach H."/>
            <person name="Van Bel M."/>
            <person name="Meyberg R."/>
            <person name="Vives C."/>
            <person name="Morata J."/>
            <person name="Symeonidi A."/>
            <person name="Hiss M."/>
            <person name="Muchero W."/>
            <person name="Kamisugi Y."/>
            <person name="Saleh O."/>
            <person name="Blanc G."/>
            <person name="Decker E.L."/>
            <person name="van Gessel N."/>
            <person name="Grimwood J."/>
            <person name="Hayes R.D."/>
            <person name="Graham S.W."/>
            <person name="Gunter L.E."/>
            <person name="McDaniel S.F."/>
            <person name="Hoernstein S.N.W."/>
            <person name="Larsson A."/>
            <person name="Li F.W."/>
            <person name="Perroud P.F."/>
            <person name="Phillips J."/>
            <person name="Ranjan P."/>
            <person name="Rokshar D.S."/>
            <person name="Rothfels C.J."/>
            <person name="Schneider L."/>
            <person name="Shu S."/>
            <person name="Stevenson D.W."/>
            <person name="Thummler F."/>
            <person name="Tillich M."/>
            <person name="Villarreal Aguilar J.C."/>
            <person name="Widiez T."/>
            <person name="Wong G.K."/>
            <person name="Wymore A."/>
            <person name="Zhang Y."/>
            <person name="Zimmer A.D."/>
            <person name="Quatrano R.S."/>
            <person name="Mayer K.F.X."/>
            <person name="Goodstein D."/>
            <person name="Casacuberta J.M."/>
            <person name="Vandepoele K."/>
            <person name="Reski R."/>
            <person name="Cuming A.C."/>
            <person name="Tuskan G.A."/>
            <person name="Maumus F."/>
            <person name="Salse J."/>
            <person name="Schmutz J."/>
            <person name="Rensing S.A."/>
        </authorList>
    </citation>
    <scope>NUCLEOTIDE SEQUENCE [LARGE SCALE GENOMIC DNA]</scope>
    <source>
        <strain evidence="2 3">cv. Gransden 2004</strain>
    </source>
</reference>
<name>A0A2K1JHG0_PHYPA</name>
<evidence type="ECO:0000313" key="3">
    <source>
        <dbReference type="Proteomes" id="UP000006727"/>
    </source>
</evidence>
<evidence type="ECO:0000313" key="2">
    <source>
        <dbReference type="EnsemblPlants" id="Pp3c14_11950V3.1"/>
    </source>
</evidence>
<dbReference type="AlphaFoldDB" id="A0A2K1JHG0"/>
<reference evidence="1 3" key="1">
    <citation type="journal article" date="2008" name="Science">
        <title>The Physcomitrella genome reveals evolutionary insights into the conquest of land by plants.</title>
        <authorList>
            <person name="Rensing S."/>
            <person name="Lang D."/>
            <person name="Zimmer A."/>
            <person name="Terry A."/>
            <person name="Salamov A."/>
            <person name="Shapiro H."/>
            <person name="Nishiyama T."/>
            <person name="Perroud P.-F."/>
            <person name="Lindquist E."/>
            <person name="Kamisugi Y."/>
            <person name="Tanahashi T."/>
            <person name="Sakakibara K."/>
            <person name="Fujita T."/>
            <person name="Oishi K."/>
            <person name="Shin-I T."/>
            <person name="Kuroki Y."/>
            <person name="Toyoda A."/>
            <person name="Suzuki Y."/>
            <person name="Hashimoto A."/>
            <person name="Yamaguchi K."/>
            <person name="Sugano A."/>
            <person name="Kohara Y."/>
            <person name="Fujiyama A."/>
            <person name="Anterola A."/>
            <person name="Aoki S."/>
            <person name="Ashton N."/>
            <person name="Barbazuk W.B."/>
            <person name="Barker E."/>
            <person name="Bennetzen J."/>
            <person name="Bezanilla M."/>
            <person name="Blankenship R."/>
            <person name="Cho S.H."/>
            <person name="Dutcher S."/>
            <person name="Estelle M."/>
            <person name="Fawcett J.A."/>
            <person name="Gundlach H."/>
            <person name="Hanada K."/>
            <person name="Heyl A."/>
            <person name="Hicks K.A."/>
            <person name="Hugh J."/>
            <person name="Lohr M."/>
            <person name="Mayer K."/>
            <person name="Melkozernov A."/>
            <person name="Murata T."/>
            <person name="Nelson D."/>
            <person name="Pils B."/>
            <person name="Prigge M."/>
            <person name="Reiss B."/>
            <person name="Renner T."/>
            <person name="Rombauts S."/>
            <person name="Rushton P."/>
            <person name="Sanderfoot A."/>
            <person name="Schween G."/>
            <person name="Shiu S.-H."/>
            <person name="Stueber K."/>
            <person name="Theodoulou F.L."/>
            <person name="Tu H."/>
            <person name="Van de Peer Y."/>
            <person name="Verrier P.J."/>
            <person name="Waters E."/>
            <person name="Wood A."/>
            <person name="Yang L."/>
            <person name="Cove D."/>
            <person name="Cuming A."/>
            <person name="Hasebe M."/>
            <person name="Lucas S."/>
            <person name="Mishler D.B."/>
            <person name="Reski R."/>
            <person name="Grigoriev I."/>
            <person name="Quatrano R.S."/>
            <person name="Boore J.L."/>
        </authorList>
    </citation>
    <scope>NUCLEOTIDE SEQUENCE [LARGE SCALE GENOMIC DNA]</scope>
    <source>
        <strain evidence="2 3">cv. Gransden 2004</strain>
    </source>
</reference>
<dbReference type="EMBL" id="ABEU02000014">
    <property type="protein sequence ID" value="PNR40993.1"/>
    <property type="molecule type" value="Genomic_DNA"/>
</dbReference>
<gene>
    <name evidence="1" type="ORF">PHYPA_018396</name>
</gene>
<dbReference type="Proteomes" id="UP000006727">
    <property type="component" value="Chromosome 14"/>
</dbReference>
<proteinExistence type="predicted"/>
<accession>A0A2K1JHG0</accession>
<dbReference type="InParanoid" id="A0A2K1JHG0"/>
<evidence type="ECO:0000313" key="1">
    <source>
        <dbReference type="EMBL" id="PNR40993.1"/>
    </source>
</evidence>
<organism evidence="1">
    <name type="scientific">Physcomitrium patens</name>
    <name type="common">Spreading-leaved earth moss</name>
    <name type="synonym">Physcomitrella patens</name>
    <dbReference type="NCBI Taxonomy" id="3218"/>
    <lineage>
        <taxon>Eukaryota</taxon>
        <taxon>Viridiplantae</taxon>
        <taxon>Streptophyta</taxon>
        <taxon>Embryophyta</taxon>
        <taxon>Bryophyta</taxon>
        <taxon>Bryophytina</taxon>
        <taxon>Bryopsida</taxon>
        <taxon>Funariidae</taxon>
        <taxon>Funariales</taxon>
        <taxon>Funariaceae</taxon>
        <taxon>Physcomitrium</taxon>
    </lineage>
</organism>
<dbReference type="Gramene" id="Pp3c14_11950V3.1">
    <property type="protein sequence ID" value="Pp3c14_11950V3.1"/>
    <property type="gene ID" value="Pp3c14_11950"/>
</dbReference>
<reference evidence="2" key="3">
    <citation type="submission" date="2020-12" db="UniProtKB">
        <authorList>
            <consortium name="EnsemblPlants"/>
        </authorList>
    </citation>
    <scope>IDENTIFICATION</scope>
</reference>
<protein>
    <submittedName>
        <fullName evidence="1 2">Uncharacterized protein</fullName>
    </submittedName>
</protein>
<keyword evidence="3" id="KW-1185">Reference proteome</keyword>